<evidence type="ECO:0000256" key="4">
    <source>
        <dbReference type="ARBA" id="ARBA00022692"/>
    </source>
</evidence>
<feature type="transmembrane region" description="Helical" evidence="10">
    <location>
        <begin position="362"/>
        <end position="383"/>
    </location>
</feature>
<evidence type="ECO:0000313" key="15">
    <source>
        <dbReference type="RefSeq" id="XP_018327986.1"/>
    </source>
</evidence>
<dbReference type="PANTHER" id="PTHR11309:SF99">
    <property type="entry name" value="FRIZZLED-4"/>
    <property type="match status" value="1"/>
</dbReference>
<feature type="transmembrane region" description="Helical" evidence="10">
    <location>
        <begin position="240"/>
        <end position="260"/>
    </location>
</feature>
<dbReference type="InterPro" id="IPR017981">
    <property type="entry name" value="GPCR_2-like_7TM"/>
</dbReference>
<gene>
    <name evidence="15" type="primary">LOC108738869</name>
</gene>
<feature type="transmembrane region" description="Helical" evidence="10">
    <location>
        <begin position="326"/>
        <end position="342"/>
    </location>
</feature>
<dbReference type="InParanoid" id="A0A1W4WVS4"/>
<evidence type="ECO:0000256" key="2">
    <source>
        <dbReference type="ARBA" id="ARBA00008077"/>
    </source>
</evidence>
<dbReference type="PRINTS" id="PR00489">
    <property type="entry name" value="FRIZZLED"/>
</dbReference>
<keyword evidence="11" id="KW-0732">Signal</keyword>
<evidence type="ECO:0000256" key="3">
    <source>
        <dbReference type="ARBA" id="ARBA00022473"/>
    </source>
</evidence>
<reference evidence="15" key="1">
    <citation type="submission" date="2025-08" db="UniProtKB">
        <authorList>
            <consortium name="RefSeq"/>
        </authorList>
    </citation>
    <scope>IDENTIFICATION</scope>
    <source>
        <tissue evidence="15">Entire body</tissue>
    </source>
</reference>
<dbReference type="AlphaFoldDB" id="A0A1W4WVS4"/>
<sequence>MVLVATMKLAMWFSLLSVVAVVVGYSVEPRCEKITAPMCQNLGYNTTLMPNFMGHSDQREAILGLQEFSGLLQNECSPFLRMFVCSVFVPLCSEHVPGAVPACRGLCEEVHNSCQAAIAKAGLTWPAELNCSRFPEPPDLCMQQPPENGIENTLKIDHAPTDFLSAFAINPRRCPTNTVYKEGRCVKECTSQVLLKDTSKKVLYEVWTAVWSLTCLLITTFALLTFFIQPKRFRWPARPILYLALCGFIRSLVTVVQWIVGPLTCVANNIEKPTENLSCVCFALIIIYIDVAVCLWWSVFCFVWYLTAAKEWSTEAIENISTRLHALIWTLSMIPIINSLMYKNIESNKTFGFCFVSSSILIIFELCTITLGCALALMMSTALKNVRKALVCAGRSPYKLERLILRLSVISVGICVPLFVSLLCNFFDNFVVLLMKIAMQFLSAIFASLWVFSEKTFKSWNKVLKPVFRHKSQTVTKV</sequence>
<dbReference type="SMART" id="SM01330">
    <property type="entry name" value="Frizzled"/>
    <property type="match status" value="1"/>
</dbReference>
<protein>
    <submittedName>
        <fullName evidence="15">Frizzled-4-like isoform X1</fullName>
    </submittedName>
</protein>
<dbReference type="GO" id="GO:0035567">
    <property type="term" value="P:non-canonical Wnt signaling pathway"/>
    <property type="evidence" value="ECO:0007669"/>
    <property type="project" value="TreeGrafter"/>
</dbReference>
<dbReference type="Gene3D" id="1.10.2000.10">
    <property type="entry name" value="Frizzled cysteine-rich domain"/>
    <property type="match status" value="1"/>
</dbReference>
<feature type="disulfide bond" evidence="9">
    <location>
        <begin position="39"/>
        <end position="85"/>
    </location>
</feature>
<feature type="chain" id="PRO_5010695362" evidence="11">
    <location>
        <begin position="25"/>
        <end position="478"/>
    </location>
</feature>
<comment type="similarity">
    <text evidence="2">Belongs to the G-protein coupled receptor Fz/Smo family.</text>
</comment>
<evidence type="ECO:0000259" key="12">
    <source>
        <dbReference type="PROSITE" id="PS50038"/>
    </source>
</evidence>
<organism evidence="14 15">
    <name type="scientific">Agrilus planipennis</name>
    <name type="common">Emerald ash borer</name>
    <name type="synonym">Agrilus marcopoli</name>
    <dbReference type="NCBI Taxonomy" id="224129"/>
    <lineage>
        <taxon>Eukaryota</taxon>
        <taxon>Metazoa</taxon>
        <taxon>Ecdysozoa</taxon>
        <taxon>Arthropoda</taxon>
        <taxon>Hexapoda</taxon>
        <taxon>Insecta</taxon>
        <taxon>Pterygota</taxon>
        <taxon>Neoptera</taxon>
        <taxon>Endopterygota</taxon>
        <taxon>Coleoptera</taxon>
        <taxon>Polyphaga</taxon>
        <taxon>Elateriformia</taxon>
        <taxon>Buprestoidea</taxon>
        <taxon>Buprestidae</taxon>
        <taxon>Agrilinae</taxon>
        <taxon>Agrilus</taxon>
    </lineage>
</organism>
<proteinExistence type="inferred from homology"/>
<dbReference type="GO" id="GO:0016020">
    <property type="term" value="C:membrane"/>
    <property type="evidence" value="ECO:0007669"/>
    <property type="project" value="UniProtKB-SubCell"/>
</dbReference>
<accession>A0A1W4WVS4</accession>
<dbReference type="InterPro" id="IPR036790">
    <property type="entry name" value="Frizzled_dom_sf"/>
</dbReference>
<keyword evidence="4 10" id="KW-0812">Transmembrane</keyword>
<evidence type="ECO:0000256" key="6">
    <source>
        <dbReference type="ARBA" id="ARBA00023136"/>
    </source>
</evidence>
<dbReference type="GO" id="GO:0017147">
    <property type="term" value="F:Wnt-protein binding"/>
    <property type="evidence" value="ECO:0007669"/>
    <property type="project" value="TreeGrafter"/>
</dbReference>
<name>A0A1W4WVS4_AGRPL</name>
<feature type="transmembrane region" description="Helical" evidence="10">
    <location>
        <begin position="280"/>
        <end position="306"/>
    </location>
</feature>
<dbReference type="KEGG" id="apln:108738869"/>
<dbReference type="SUPFAM" id="SSF63501">
    <property type="entry name" value="Frizzled cysteine-rich domain"/>
    <property type="match status" value="1"/>
</dbReference>
<feature type="signal peptide" evidence="11">
    <location>
        <begin position="1"/>
        <end position="24"/>
    </location>
</feature>
<keyword evidence="6 10" id="KW-0472">Membrane</keyword>
<dbReference type="Pfam" id="PF01534">
    <property type="entry name" value="Frizzled"/>
    <property type="match status" value="1"/>
</dbReference>
<feature type="domain" description="FZ" evidence="12">
    <location>
        <begin position="26"/>
        <end position="144"/>
    </location>
</feature>
<evidence type="ECO:0000256" key="10">
    <source>
        <dbReference type="SAM" id="Phobius"/>
    </source>
</evidence>
<dbReference type="SMART" id="SM00063">
    <property type="entry name" value="FRI"/>
    <property type="match status" value="1"/>
</dbReference>
<dbReference type="InterPro" id="IPR015526">
    <property type="entry name" value="Frizzled/SFRP"/>
</dbReference>
<evidence type="ECO:0000256" key="7">
    <source>
        <dbReference type="ARBA" id="ARBA00023157"/>
    </source>
</evidence>
<dbReference type="PROSITE" id="PS50038">
    <property type="entry name" value="FZ"/>
    <property type="match status" value="1"/>
</dbReference>
<dbReference type="Pfam" id="PF01392">
    <property type="entry name" value="Fz"/>
    <property type="match status" value="1"/>
</dbReference>
<dbReference type="GO" id="GO:0005615">
    <property type="term" value="C:extracellular space"/>
    <property type="evidence" value="ECO:0007669"/>
    <property type="project" value="TreeGrafter"/>
</dbReference>
<dbReference type="GO" id="GO:0060070">
    <property type="term" value="P:canonical Wnt signaling pathway"/>
    <property type="evidence" value="ECO:0007669"/>
    <property type="project" value="TreeGrafter"/>
</dbReference>
<keyword evidence="5 10" id="KW-1133">Transmembrane helix</keyword>
<evidence type="ECO:0000256" key="1">
    <source>
        <dbReference type="ARBA" id="ARBA00004141"/>
    </source>
</evidence>
<feature type="disulfide bond" evidence="9">
    <location>
        <begin position="31"/>
        <end position="92"/>
    </location>
</feature>
<feature type="transmembrane region" description="Helical" evidence="10">
    <location>
        <begin position="429"/>
        <end position="452"/>
    </location>
</feature>
<comment type="caution">
    <text evidence="9">Lacks conserved residue(s) required for the propagation of feature annotation.</text>
</comment>
<keyword evidence="3" id="KW-0217">Developmental protein</keyword>
<dbReference type="PROSITE" id="PS50261">
    <property type="entry name" value="G_PROTEIN_RECEP_F2_4"/>
    <property type="match status" value="1"/>
</dbReference>
<keyword evidence="8" id="KW-0675">Receptor</keyword>
<dbReference type="GO" id="GO:0004888">
    <property type="term" value="F:transmembrane signaling receptor activity"/>
    <property type="evidence" value="ECO:0007669"/>
    <property type="project" value="InterPro"/>
</dbReference>
<dbReference type="RefSeq" id="XP_018327986.1">
    <property type="nucleotide sequence ID" value="XM_018472484.2"/>
</dbReference>
<dbReference type="Gene3D" id="1.20.1070.10">
    <property type="entry name" value="Rhodopsin 7-helix transmembrane proteins"/>
    <property type="match status" value="1"/>
</dbReference>
<comment type="subcellular location">
    <subcellularLocation>
        <location evidence="1">Membrane</location>
        <topology evidence="1">Multi-pass membrane protein</topology>
    </subcellularLocation>
</comment>
<dbReference type="GeneID" id="108738869"/>
<dbReference type="Proteomes" id="UP000192223">
    <property type="component" value="Unplaced"/>
</dbReference>
<evidence type="ECO:0000313" key="14">
    <source>
        <dbReference type="Proteomes" id="UP000192223"/>
    </source>
</evidence>
<feature type="domain" description="G-protein coupled receptors family 2 profile 2" evidence="13">
    <location>
        <begin position="201"/>
        <end position="359"/>
    </location>
</feature>
<feature type="transmembrane region" description="Helical" evidence="10">
    <location>
        <begin position="206"/>
        <end position="228"/>
    </location>
</feature>
<keyword evidence="14" id="KW-1185">Reference proteome</keyword>
<dbReference type="PANTHER" id="PTHR11309">
    <property type="entry name" value="FRIZZLED"/>
    <property type="match status" value="1"/>
</dbReference>
<dbReference type="InterPro" id="IPR000539">
    <property type="entry name" value="Frizzled/Smoothened_7TM"/>
</dbReference>
<feature type="disulfide bond" evidence="9">
    <location>
        <begin position="107"/>
        <end position="131"/>
    </location>
</feature>
<evidence type="ECO:0000256" key="9">
    <source>
        <dbReference type="PROSITE-ProRule" id="PRU00090"/>
    </source>
</evidence>
<feature type="disulfide bond" evidence="9">
    <location>
        <begin position="76"/>
        <end position="114"/>
    </location>
</feature>
<keyword evidence="7 9" id="KW-1015">Disulfide bond</keyword>
<evidence type="ECO:0000259" key="13">
    <source>
        <dbReference type="PROSITE" id="PS50261"/>
    </source>
</evidence>
<feature type="transmembrane region" description="Helical" evidence="10">
    <location>
        <begin position="403"/>
        <end position="423"/>
    </location>
</feature>
<evidence type="ECO:0000256" key="8">
    <source>
        <dbReference type="ARBA" id="ARBA00023170"/>
    </source>
</evidence>
<evidence type="ECO:0000256" key="11">
    <source>
        <dbReference type="SAM" id="SignalP"/>
    </source>
</evidence>
<dbReference type="InterPro" id="IPR020067">
    <property type="entry name" value="Frizzled_dom"/>
</dbReference>
<evidence type="ECO:0000256" key="5">
    <source>
        <dbReference type="ARBA" id="ARBA00022989"/>
    </source>
</evidence>
<dbReference type="OrthoDB" id="5959102at2759"/>
<dbReference type="STRING" id="224129.A0A1W4WVS4"/>